<evidence type="ECO:0000313" key="4">
    <source>
        <dbReference type="Proteomes" id="UP000886998"/>
    </source>
</evidence>
<gene>
    <name evidence="3" type="ORF">TNIN_84491</name>
</gene>
<protein>
    <submittedName>
        <fullName evidence="3">Uncharacterized protein</fullName>
    </submittedName>
</protein>
<keyword evidence="2" id="KW-0812">Transmembrane</keyword>
<evidence type="ECO:0000256" key="2">
    <source>
        <dbReference type="SAM" id="Phobius"/>
    </source>
</evidence>
<feature type="region of interest" description="Disordered" evidence="1">
    <location>
        <begin position="1"/>
        <end position="20"/>
    </location>
</feature>
<dbReference type="Proteomes" id="UP000886998">
    <property type="component" value="Unassembled WGS sequence"/>
</dbReference>
<proteinExistence type="predicted"/>
<dbReference type="AlphaFoldDB" id="A0A8X6XPF9"/>
<accession>A0A8X6XPF9</accession>
<sequence length="99" mass="11569">MPILKKNSARRNFSRSRDDSLEKRKLFPGLVEAPNFVFKLISCATYGTNLRSRLRSGRILVFHLSLSFFQVIFSRPFLPNPLFPSPFPSTFTLKEEMWK</sequence>
<keyword evidence="2" id="KW-0472">Membrane</keyword>
<comment type="caution">
    <text evidence="3">The sequence shown here is derived from an EMBL/GenBank/DDBJ whole genome shotgun (WGS) entry which is preliminary data.</text>
</comment>
<dbReference type="EMBL" id="BMAV01011281">
    <property type="protein sequence ID" value="GFY57054.1"/>
    <property type="molecule type" value="Genomic_DNA"/>
</dbReference>
<reference evidence="3" key="1">
    <citation type="submission" date="2020-08" db="EMBL/GenBank/DDBJ databases">
        <title>Multicomponent nature underlies the extraordinary mechanical properties of spider dragline silk.</title>
        <authorList>
            <person name="Kono N."/>
            <person name="Nakamura H."/>
            <person name="Mori M."/>
            <person name="Yoshida Y."/>
            <person name="Ohtoshi R."/>
            <person name="Malay A.D."/>
            <person name="Moran D.A.P."/>
            <person name="Tomita M."/>
            <person name="Numata K."/>
            <person name="Arakawa K."/>
        </authorList>
    </citation>
    <scope>NUCLEOTIDE SEQUENCE</scope>
</reference>
<evidence type="ECO:0000256" key="1">
    <source>
        <dbReference type="SAM" id="MobiDB-lite"/>
    </source>
</evidence>
<feature type="transmembrane region" description="Helical" evidence="2">
    <location>
        <begin position="59"/>
        <end position="78"/>
    </location>
</feature>
<evidence type="ECO:0000313" key="3">
    <source>
        <dbReference type="EMBL" id="GFY57054.1"/>
    </source>
</evidence>
<keyword evidence="4" id="KW-1185">Reference proteome</keyword>
<organism evidence="3 4">
    <name type="scientific">Trichonephila inaurata madagascariensis</name>
    <dbReference type="NCBI Taxonomy" id="2747483"/>
    <lineage>
        <taxon>Eukaryota</taxon>
        <taxon>Metazoa</taxon>
        <taxon>Ecdysozoa</taxon>
        <taxon>Arthropoda</taxon>
        <taxon>Chelicerata</taxon>
        <taxon>Arachnida</taxon>
        <taxon>Araneae</taxon>
        <taxon>Araneomorphae</taxon>
        <taxon>Entelegynae</taxon>
        <taxon>Araneoidea</taxon>
        <taxon>Nephilidae</taxon>
        <taxon>Trichonephila</taxon>
        <taxon>Trichonephila inaurata</taxon>
    </lineage>
</organism>
<name>A0A8X6XPF9_9ARAC</name>
<keyword evidence="2" id="KW-1133">Transmembrane helix</keyword>